<protein>
    <submittedName>
        <fullName evidence="4">Sarcosine dehydrogenase, mitochondrial</fullName>
    </submittedName>
</protein>
<feature type="domain" description="Aminomethyltransferase C-terminal" evidence="3">
    <location>
        <begin position="103"/>
        <end position="189"/>
    </location>
</feature>
<dbReference type="AlphaFoldDB" id="A0A5B7J4A6"/>
<comment type="similarity">
    <text evidence="1">Belongs to the GcvT family.</text>
</comment>
<keyword evidence="5" id="KW-1185">Reference proteome</keyword>
<comment type="caution">
    <text evidence="4">The sequence shown here is derived from an EMBL/GenBank/DDBJ whole genome shotgun (WGS) entry which is preliminary data.</text>
</comment>
<dbReference type="Gene3D" id="3.30.1360.120">
    <property type="entry name" value="Probable tRNA modification gtpase trme, domain 1"/>
    <property type="match status" value="1"/>
</dbReference>
<dbReference type="Proteomes" id="UP000324222">
    <property type="component" value="Unassembled WGS sequence"/>
</dbReference>
<dbReference type="InterPro" id="IPR013977">
    <property type="entry name" value="GcvT_C"/>
</dbReference>
<accession>A0A5B7J4A6</accession>
<sequence length="213" mass="23639">MLLQLTSQTPTSTGWELHVPNESAPAVYRAVMEAGKPWGITNAGYRAIDSLSCEKGYRHWHGDVRPDDTPLEAGLAFTCKLKTDTNFLGRAAVEQQKAEGIKRKLVTLTLQDSTQPLWGLEAIVRDDKIVGYARRAEYAFALERAIAYGYVHRPEGGVVNKEFLSTGTWHLESMGVSLPATVHLRPPFDPKNLRVKGDYEDVVQTERSSALAN</sequence>
<organism evidence="4 5">
    <name type="scientific">Portunus trituberculatus</name>
    <name type="common">Swimming crab</name>
    <name type="synonym">Neptunus trituberculatus</name>
    <dbReference type="NCBI Taxonomy" id="210409"/>
    <lineage>
        <taxon>Eukaryota</taxon>
        <taxon>Metazoa</taxon>
        <taxon>Ecdysozoa</taxon>
        <taxon>Arthropoda</taxon>
        <taxon>Crustacea</taxon>
        <taxon>Multicrustacea</taxon>
        <taxon>Malacostraca</taxon>
        <taxon>Eumalacostraca</taxon>
        <taxon>Eucarida</taxon>
        <taxon>Decapoda</taxon>
        <taxon>Pleocyemata</taxon>
        <taxon>Brachyura</taxon>
        <taxon>Eubrachyura</taxon>
        <taxon>Portunoidea</taxon>
        <taxon>Portunidae</taxon>
        <taxon>Portuninae</taxon>
        <taxon>Portunus</taxon>
    </lineage>
</organism>
<dbReference type="PANTHER" id="PTHR43757:SF11">
    <property type="entry name" value="SARCOSINE DEHYDROGENASE"/>
    <property type="match status" value="1"/>
</dbReference>
<dbReference type="PANTHER" id="PTHR43757">
    <property type="entry name" value="AMINOMETHYLTRANSFERASE"/>
    <property type="match status" value="1"/>
</dbReference>
<gene>
    <name evidence="4" type="primary">SARDH_3</name>
    <name evidence="4" type="ORF">E2C01_082631</name>
</gene>
<dbReference type="FunFam" id="2.40.30.110:FF:000008">
    <property type="entry name" value="Sarcosine dehydrogenase"/>
    <property type="match status" value="1"/>
</dbReference>
<dbReference type="SUPFAM" id="SSF101790">
    <property type="entry name" value="Aminomethyltransferase beta-barrel domain"/>
    <property type="match status" value="1"/>
</dbReference>
<dbReference type="Pfam" id="PF01571">
    <property type="entry name" value="GCV_T"/>
    <property type="match status" value="1"/>
</dbReference>
<dbReference type="OrthoDB" id="498204at2759"/>
<dbReference type="Gene3D" id="3.30.70.1400">
    <property type="entry name" value="Aminomethyltransferase beta-barrel domains"/>
    <property type="match status" value="1"/>
</dbReference>
<proteinExistence type="inferred from homology"/>
<evidence type="ECO:0000259" key="3">
    <source>
        <dbReference type="Pfam" id="PF08669"/>
    </source>
</evidence>
<name>A0A5B7J4A6_PORTR</name>
<dbReference type="SUPFAM" id="SSF103025">
    <property type="entry name" value="Folate-binding domain"/>
    <property type="match status" value="1"/>
</dbReference>
<dbReference type="InterPro" id="IPR028896">
    <property type="entry name" value="GcvT/YgfZ/DmdA"/>
</dbReference>
<reference evidence="4 5" key="1">
    <citation type="submission" date="2019-05" db="EMBL/GenBank/DDBJ databases">
        <title>Another draft genome of Portunus trituberculatus and its Hox gene families provides insights of decapod evolution.</title>
        <authorList>
            <person name="Jeong J.-H."/>
            <person name="Song I."/>
            <person name="Kim S."/>
            <person name="Choi T."/>
            <person name="Kim D."/>
            <person name="Ryu S."/>
            <person name="Kim W."/>
        </authorList>
    </citation>
    <scope>NUCLEOTIDE SEQUENCE [LARGE SCALE GENOMIC DNA]</scope>
    <source>
        <tissue evidence="4">Muscle</tissue>
    </source>
</reference>
<dbReference type="Pfam" id="PF08669">
    <property type="entry name" value="GCV_T_C"/>
    <property type="match status" value="1"/>
</dbReference>
<dbReference type="GO" id="GO:0005739">
    <property type="term" value="C:mitochondrion"/>
    <property type="evidence" value="ECO:0007669"/>
    <property type="project" value="TreeGrafter"/>
</dbReference>
<dbReference type="Gene3D" id="2.40.30.110">
    <property type="entry name" value="Aminomethyltransferase beta-barrel domains"/>
    <property type="match status" value="1"/>
</dbReference>
<dbReference type="InterPro" id="IPR029043">
    <property type="entry name" value="GcvT/YgfZ_C"/>
</dbReference>
<evidence type="ECO:0000313" key="5">
    <source>
        <dbReference type="Proteomes" id="UP000324222"/>
    </source>
</evidence>
<evidence type="ECO:0000256" key="1">
    <source>
        <dbReference type="ARBA" id="ARBA00008609"/>
    </source>
</evidence>
<dbReference type="InterPro" id="IPR027266">
    <property type="entry name" value="TrmE/GcvT-like"/>
</dbReference>
<evidence type="ECO:0000313" key="4">
    <source>
        <dbReference type="EMBL" id="MPC87758.1"/>
    </source>
</evidence>
<dbReference type="EMBL" id="VSRR010075491">
    <property type="protein sequence ID" value="MPC87758.1"/>
    <property type="molecule type" value="Genomic_DNA"/>
</dbReference>
<evidence type="ECO:0000259" key="2">
    <source>
        <dbReference type="Pfam" id="PF01571"/>
    </source>
</evidence>
<feature type="domain" description="GCVT N-terminal" evidence="2">
    <location>
        <begin position="13"/>
        <end position="82"/>
    </location>
</feature>
<dbReference type="InterPro" id="IPR006222">
    <property type="entry name" value="GCVT_N"/>
</dbReference>